<gene>
    <name evidence="2" type="ORF">UFOPK3992_01283</name>
</gene>
<evidence type="ECO:0000313" key="2">
    <source>
        <dbReference type="EMBL" id="CAB5012167.1"/>
    </source>
</evidence>
<dbReference type="EMBL" id="CAFBOZ010000186">
    <property type="protein sequence ID" value="CAB5012167.1"/>
    <property type="molecule type" value="Genomic_DNA"/>
</dbReference>
<feature type="domain" description="EthD" evidence="1">
    <location>
        <begin position="19"/>
        <end position="92"/>
    </location>
</feature>
<name>A0A6J7Q3D9_9ZZZZ</name>
<dbReference type="PANTHER" id="PTHR40260">
    <property type="entry name" value="BLR8190 PROTEIN"/>
    <property type="match status" value="1"/>
</dbReference>
<dbReference type="AlphaFoldDB" id="A0A6J7Q3D9"/>
<accession>A0A6J7Q3D9</accession>
<dbReference type="Gene3D" id="3.30.70.100">
    <property type="match status" value="1"/>
</dbReference>
<dbReference type="InterPro" id="IPR009799">
    <property type="entry name" value="EthD_dom"/>
</dbReference>
<organism evidence="2">
    <name type="scientific">freshwater metagenome</name>
    <dbReference type="NCBI Taxonomy" id="449393"/>
    <lineage>
        <taxon>unclassified sequences</taxon>
        <taxon>metagenomes</taxon>
        <taxon>ecological metagenomes</taxon>
    </lineage>
</organism>
<sequence>MVVVSVFYPISGSTFFDMNYYLTSHVPLVQRLLEPMGLRQTTVLRGTASGSGGPPDYYLIADLFFDDAETMGAALAAHGPETQADIAQFTDSAPIIQISEVIDL</sequence>
<protein>
    <submittedName>
        <fullName evidence="2">Unannotated protein</fullName>
    </submittedName>
</protein>
<dbReference type="GO" id="GO:0016491">
    <property type="term" value="F:oxidoreductase activity"/>
    <property type="evidence" value="ECO:0007669"/>
    <property type="project" value="InterPro"/>
</dbReference>
<proteinExistence type="predicted"/>
<dbReference type="Pfam" id="PF07110">
    <property type="entry name" value="EthD"/>
    <property type="match status" value="1"/>
</dbReference>
<dbReference type="PANTHER" id="PTHR40260:SF2">
    <property type="entry name" value="BLR8190 PROTEIN"/>
    <property type="match status" value="1"/>
</dbReference>
<reference evidence="2" key="1">
    <citation type="submission" date="2020-05" db="EMBL/GenBank/DDBJ databases">
        <authorList>
            <person name="Chiriac C."/>
            <person name="Salcher M."/>
            <person name="Ghai R."/>
            <person name="Kavagutti S V."/>
        </authorList>
    </citation>
    <scope>NUCLEOTIDE SEQUENCE</scope>
</reference>
<dbReference type="SUPFAM" id="SSF54909">
    <property type="entry name" value="Dimeric alpha+beta barrel"/>
    <property type="match status" value="1"/>
</dbReference>
<dbReference type="InterPro" id="IPR011008">
    <property type="entry name" value="Dimeric_a/b-barrel"/>
</dbReference>
<evidence type="ECO:0000259" key="1">
    <source>
        <dbReference type="Pfam" id="PF07110"/>
    </source>
</evidence>
<dbReference type="NCBIfam" id="TIGR02118">
    <property type="entry name" value="EthD family reductase"/>
    <property type="match status" value="1"/>
</dbReference>